<dbReference type="InterPro" id="IPR016155">
    <property type="entry name" value="Mopterin_synth/thiamin_S_b"/>
</dbReference>
<name>A0A5S6QNG3_TRIMR</name>
<evidence type="ECO:0000313" key="3">
    <source>
        <dbReference type="WBParaSite" id="TMUE_2000008896.1"/>
    </source>
</evidence>
<dbReference type="InterPro" id="IPR003749">
    <property type="entry name" value="ThiS/MoaD-like"/>
</dbReference>
<keyword evidence="1" id="KW-0547">Nucleotide-binding</keyword>
<evidence type="ECO:0000313" key="2">
    <source>
        <dbReference type="Proteomes" id="UP000046395"/>
    </source>
</evidence>
<dbReference type="Gene3D" id="3.10.20.30">
    <property type="match status" value="1"/>
</dbReference>
<dbReference type="STRING" id="70415.A0A5S6QNG3"/>
<keyword evidence="2" id="KW-1185">Reference proteome</keyword>
<dbReference type="GO" id="GO:0006777">
    <property type="term" value="P:Mo-molybdopterin cofactor biosynthetic process"/>
    <property type="evidence" value="ECO:0007669"/>
    <property type="project" value="InterPro"/>
</dbReference>
<dbReference type="GO" id="GO:0000166">
    <property type="term" value="F:nucleotide binding"/>
    <property type="evidence" value="ECO:0007669"/>
    <property type="project" value="UniProtKB-KW"/>
</dbReference>
<proteinExistence type="predicted"/>
<dbReference type="CDD" id="cd00754">
    <property type="entry name" value="Ubl_MoaD"/>
    <property type="match status" value="1"/>
</dbReference>
<dbReference type="Proteomes" id="UP000046395">
    <property type="component" value="Unassembled WGS sequence"/>
</dbReference>
<accession>A0A5S6QNG3</accession>
<reference evidence="3" key="1">
    <citation type="submission" date="2019-12" db="UniProtKB">
        <authorList>
            <consortium name="WormBaseParasite"/>
        </authorList>
    </citation>
    <scope>IDENTIFICATION</scope>
</reference>
<dbReference type="GO" id="GO:1990133">
    <property type="term" value="C:molybdopterin adenylyltransferase complex"/>
    <property type="evidence" value="ECO:0007669"/>
    <property type="project" value="TreeGrafter"/>
</dbReference>
<dbReference type="Pfam" id="PF02597">
    <property type="entry name" value="ThiS"/>
    <property type="match status" value="1"/>
</dbReference>
<dbReference type="WBParaSite" id="TMUE_2000008896.1">
    <property type="protein sequence ID" value="TMUE_2000008896.1"/>
    <property type="gene ID" value="WBGene00290000"/>
</dbReference>
<organism evidence="2 3">
    <name type="scientific">Trichuris muris</name>
    <name type="common">Mouse whipworm</name>
    <dbReference type="NCBI Taxonomy" id="70415"/>
    <lineage>
        <taxon>Eukaryota</taxon>
        <taxon>Metazoa</taxon>
        <taxon>Ecdysozoa</taxon>
        <taxon>Nematoda</taxon>
        <taxon>Enoplea</taxon>
        <taxon>Dorylaimia</taxon>
        <taxon>Trichinellida</taxon>
        <taxon>Trichuridae</taxon>
        <taxon>Trichuris</taxon>
    </lineage>
</organism>
<evidence type="ECO:0000256" key="1">
    <source>
        <dbReference type="ARBA" id="ARBA00022741"/>
    </source>
</evidence>
<protein>
    <submittedName>
        <fullName evidence="3">Molybdopterin synthase sulfur carrier subunit</fullName>
    </submittedName>
</protein>
<dbReference type="PANTHER" id="PTHR33359:SF1">
    <property type="entry name" value="MOLYBDOPTERIN SYNTHASE SULFUR CARRIER SUBUNIT"/>
    <property type="match status" value="1"/>
</dbReference>
<dbReference type="InterPro" id="IPR044672">
    <property type="entry name" value="MOCS2A"/>
</dbReference>
<sequence>MDVDASTEQSQIFVKLLFFASARELAHCSSVRLPISIQAAHRKLTGGELKAFIVERFPRLTSIAESCLLAVALNYVDTDDSVELYDGVEVALIPPISGG</sequence>
<dbReference type="AlphaFoldDB" id="A0A5S6QNG3"/>
<dbReference type="InterPro" id="IPR012675">
    <property type="entry name" value="Beta-grasp_dom_sf"/>
</dbReference>
<dbReference type="SUPFAM" id="SSF54285">
    <property type="entry name" value="MoaD/ThiS"/>
    <property type="match status" value="1"/>
</dbReference>
<dbReference type="UniPathway" id="UPA00344"/>
<dbReference type="PANTHER" id="PTHR33359">
    <property type="entry name" value="MOLYBDOPTERIN SYNTHASE SULFUR CARRIER SUBUNIT"/>
    <property type="match status" value="1"/>
</dbReference>